<reference evidence="4" key="1">
    <citation type="submission" date="2020-10" db="EMBL/GenBank/DDBJ databases">
        <authorList>
            <person name="Gilroy R."/>
        </authorList>
    </citation>
    <scope>NUCLEOTIDE SEQUENCE</scope>
    <source>
        <strain evidence="4">USAMLcec3-3695</strain>
    </source>
</reference>
<keyword evidence="2" id="KW-0812">Transmembrane</keyword>
<keyword evidence="2" id="KW-0472">Membrane</keyword>
<evidence type="ECO:0000313" key="4">
    <source>
        <dbReference type="EMBL" id="HIU57186.1"/>
    </source>
</evidence>
<evidence type="ECO:0000256" key="2">
    <source>
        <dbReference type="SAM" id="Phobius"/>
    </source>
</evidence>
<protein>
    <submittedName>
        <fullName evidence="4">Sugar transferase</fullName>
    </submittedName>
</protein>
<feature type="domain" description="Bacterial sugar transferase" evidence="3">
    <location>
        <begin position="7"/>
        <end position="182"/>
    </location>
</feature>
<proteinExistence type="inferred from homology"/>
<comment type="caution">
    <text evidence="4">The sequence shown here is derived from an EMBL/GenBank/DDBJ whole genome shotgun (WGS) entry which is preliminary data.</text>
</comment>
<keyword evidence="2" id="KW-1133">Transmembrane helix</keyword>
<dbReference type="PANTHER" id="PTHR30576">
    <property type="entry name" value="COLANIC BIOSYNTHESIS UDP-GLUCOSE LIPID CARRIER TRANSFERASE"/>
    <property type="match status" value="1"/>
</dbReference>
<evidence type="ECO:0000313" key="5">
    <source>
        <dbReference type="Proteomes" id="UP000824109"/>
    </source>
</evidence>
<dbReference type="Proteomes" id="UP000824109">
    <property type="component" value="Unassembled WGS sequence"/>
</dbReference>
<accession>A0A9D1SEI7</accession>
<reference evidence="4" key="2">
    <citation type="journal article" date="2021" name="PeerJ">
        <title>Extensive microbial diversity within the chicken gut microbiome revealed by metagenomics and culture.</title>
        <authorList>
            <person name="Gilroy R."/>
            <person name="Ravi A."/>
            <person name="Getino M."/>
            <person name="Pursley I."/>
            <person name="Horton D.L."/>
            <person name="Alikhan N.F."/>
            <person name="Baker D."/>
            <person name="Gharbi K."/>
            <person name="Hall N."/>
            <person name="Watson M."/>
            <person name="Adriaenssens E.M."/>
            <person name="Foster-Nyarko E."/>
            <person name="Jarju S."/>
            <person name="Secka A."/>
            <person name="Antonio M."/>
            <person name="Oren A."/>
            <person name="Chaudhuri R.R."/>
            <person name="La Ragione R."/>
            <person name="Hildebrand F."/>
            <person name="Pallen M.J."/>
        </authorList>
    </citation>
    <scope>NUCLEOTIDE SEQUENCE</scope>
    <source>
        <strain evidence="4">USAMLcec3-3695</strain>
    </source>
</reference>
<evidence type="ECO:0000256" key="1">
    <source>
        <dbReference type="ARBA" id="ARBA00006464"/>
    </source>
</evidence>
<feature type="transmembrane region" description="Helical" evidence="2">
    <location>
        <begin position="12"/>
        <end position="33"/>
    </location>
</feature>
<dbReference type="EMBL" id="DVNB01000052">
    <property type="protein sequence ID" value="HIU57186.1"/>
    <property type="molecule type" value="Genomic_DNA"/>
</dbReference>
<organism evidence="4 5">
    <name type="scientific">Candidatus Ornithomonoglobus merdipullorum</name>
    <dbReference type="NCBI Taxonomy" id="2840895"/>
    <lineage>
        <taxon>Bacteria</taxon>
        <taxon>Bacillati</taxon>
        <taxon>Bacillota</taxon>
        <taxon>Clostridia</taxon>
        <taxon>Candidatus Ornithomonoglobus</taxon>
    </lineage>
</organism>
<name>A0A9D1SEI7_9FIRM</name>
<dbReference type="InterPro" id="IPR003362">
    <property type="entry name" value="Bact_transf"/>
</dbReference>
<dbReference type="AlphaFoldDB" id="A0A9D1SEI7"/>
<evidence type="ECO:0000259" key="3">
    <source>
        <dbReference type="Pfam" id="PF02397"/>
    </source>
</evidence>
<dbReference type="PANTHER" id="PTHR30576:SF8">
    <property type="entry name" value="UNDECAPRENYL-PHOSPHATE GALACTOSE PHOSPHOTRANSFERASE"/>
    <property type="match status" value="1"/>
</dbReference>
<comment type="similarity">
    <text evidence="1">Belongs to the bacterial sugar transferase family.</text>
</comment>
<gene>
    <name evidence="4" type="ORF">IAA61_05160</name>
</gene>
<dbReference type="Pfam" id="PF02397">
    <property type="entry name" value="Bac_transf"/>
    <property type="match status" value="1"/>
</dbReference>
<sequence>MYEKYIKRPQDFLCALAAIIVLSPVMLITALLVKIKLGSPVIFTQDRPGLRGKIFKLYKFRSMTDVRDENGDLLPDEVRLTSFGKKLRSTSLDELPELFNMLKGDMSVVGPRPLLVRYLERYNDHQARRHEVRPGFTGYAQVHGRNAISWEAKFDYDVEYVDHITFLGDWKIIFQTVGAVLKREGISSDTSATMEEFMGSEE</sequence>
<keyword evidence="4" id="KW-0808">Transferase</keyword>
<dbReference type="GO" id="GO:0016780">
    <property type="term" value="F:phosphotransferase activity, for other substituted phosphate groups"/>
    <property type="evidence" value="ECO:0007669"/>
    <property type="project" value="TreeGrafter"/>
</dbReference>